<feature type="transmembrane region" description="Helical" evidence="6">
    <location>
        <begin position="345"/>
        <end position="366"/>
    </location>
</feature>
<sequence>MELIKKIIQTNLFKITSLNSVSVLIKIGIGLVTSKLLAVFVGPSGMALVGNLRNFSTSLESISTLGFQNGIVKYIAESKDDKQQLQKTISTVFISLLVVAFFLSGMLYFFAAFWNQQIFGAHFEYEIVIKAMALALPWFAIAVFFLSVINGLGKFAAVIWINILGNCIGLIVSISMIVQYKTLGALLSIVISPALLFFVTYYFIAREFHFSKLIQYKLYDFQVIINLSSYSLMALVSSVFGPLVYLAIRKNVIFVVGIEQAGFWETMTRISTYYMLFISTILTVYFLPKLALAKDNLETKKVFWSFYKNILPLFIIGLILIYFSRTILIKLLFTKEFLPVTSLFFWQLFGDVLKVASLILGCQFYAKKMTVAFIFSELTSLGVLYFSSIFLIEYLGIRGIVMAQALDNFIYLLVLVLYFRKSLF</sequence>
<organism evidence="7 8">
    <name type="scientific">Flavobacterium franklandianum</name>
    <dbReference type="NCBI Taxonomy" id="2594430"/>
    <lineage>
        <taxon>Bacteria</taxon>
        <taxon>Pseudomonadati</taxon>
        <taxon>Bacteroidota</taxon>
        <taxon>Flavobacteriia</taxon>
        <taxon>Flavobacteriales</taxon>
        <taxon>Flavobacteriaceae</taxon>
        <taxon>Flavobacterium</taxon>
    </lineage>
</organism>
<evidence type="ECO:0000256" key="1">
    <source>
        <dbReference type="ARBA" id="ARBA00004651"/>
    </source>
</evidence>
<evidence type="ECO:0000256" key="4">
    <source>
        <dbReference type="ARBA" id="ARBA00022989"/>
    </source>
</evidence>
<feature type="transmembrane region" description="Helical" evidence="6">
    <location>
        <begin position="224"/>
        <end position="248"/>
    </location>
</feature>
<keyword evidence="3 6" id="KW-0812">Transmembrane</keyword>
<comment type="caution">
    <text evidence="7">The sequence shown here is derived from an EMBL/GenBank/DDBJ whole genome shotgun (WGS) entry which is preliminary data.</text>
</comment>
<evidence type="ECO:0000256" key="2">
    <source>
        <dbReference type="ARBA" id="ARBA00022475"/>
    </source>
</evidence>
<evidence type="ECO:0000256" key="5">
    <source>
        <dbReference type="ARBA" id="ARBA00023136"/>
    </source>
</evidence>
<protein>
    <submittedName>
        <fullName evidence="7">O-antigen translocase</fullName>
    </submittedName>
</protein>
<dbReference type="CDD" id="cd13125">
    <property type="entry name" value="MATE_like_10"/>
    <property type="match status" value="1"/>
</dbReference>
<feature type="transmembrane region" description="Helical" evidence="6">
    <location>
        <begin position="127"/>
        <end position="149"/>
    </location>
</feature>
<keyword evidence="5 6" id="KW-0472">Membrane</keyword>
<keyword evidence="8" id="KW-1185">Reference proteome</keyword>
<dbReference type="GO" id="GO:0009246">
    <property type="term" value="P:enterobacterial common antigen biosynthetic process"/>
    <property type="evidence" value="ECO:0007669"/>
    <property type="project" value="InterPro"/>
</dbReference>
<dbReference type="InterPro" id="IPR044550">
    <property type="entry name" value="WzxE"/>
</dbReference>
<feature type="transmembrane region" description="Helical" evidence="6">
    <location>
        <begin position="155"/>
        <end position="178"/>
    </location>
</feature>
<evidence type="ECO:0000313" key="8">
    <source>
        <dbReference type="Proteomes" id="UP000318585"/>
    </source>
</evidence>
<feature type="transmembrane region" description="Helical" evidence="6">
    <location>
        <begin position="185"/>
        <end position="204"/>
    </location>
</feature>
<evidence type="ECO:0000256" key="3">
    <source>
        <dbReference type="ARBA" id="ARBA00022692"/>
    </source>
</evidence>
<name>A0A553C7U7_9FLAO</name>
<dbReference type="RefSeq" id="WP_144071820.1">
    <property type="nucleotide sequence ID" value="NZ_VJZR01000012.1"/>
</dbReference>
<dbReference type="PANTHER" id="PTHR30250">
    <property type="entry name" value="PST FAMILY PREDICTED COLANIC ACID TRANSPORTER"/>
    <property type="match status" value="1"/>
</dbReference>
<keyword evidence="4 6" id="KW-1133">Transmembrane helix</keyword>
<evidence type="ECO:0000256" key="6">
    <source>
        <dbReference type="SAM" id="Phobius"/>
    </source>
</evidence>
<dbReference type="GO" id="GO:0005886">
    <property type="term" value="C:plasma membrane"/>
    <property type="evidence" value="ECO:0007669"/>
    <property type="project" value="UniProtKB-SubCell"/>
</dbReference>
<feature type="transmembrane region" description="Helical" evidence="6">
    <location>
        <begin position="311"/>
        <end position="333"/>
    </location>
</feature>
<dbReference type="Pfam" id="PF01943">
    <property type="entry name" value="Polysacc_synt"/>
    <property type="match status" value="1"/>
</dbReference>
<accession>A0A553C7U7</accession>
<dbReference type="OrthoDB" id="9769862at2"/>
<keyword evidence="2" id="KW-1003">Cell membrane</keyword>
<gene>
    <name evidence="7" type="ORF">FNW17_12595</name>
</gene>
<dbReference type="AlphaFoldDB" id="A0A553C7U7"/>
<reference evidence="7 8" key="1">
    <citation type="submission" date="2019-07" db="EMBL/GenBank/DDBJ databases">
        <title>Novel species of Flavobacterium.</title>
        <authorList>
            <person name="Liu Q."/>
            <person name="Xin Y.-H."/>
        </authorList>
    </citation>
    <scope>NUCLEOTIDE SEQUENCE [LARGE SCALE GENOMIC DNA]</scope>
    <source>
        <strain evidence="7 8">LB3P56</strain>
    </source>
</reference>
<dbReference type="InterPro" id="IPR050833">
    <property type="entry name" value="Poly_Biosynth_Transport"/>
</dbReference>
<dbReference type="InterPro" id="IPR002797">
    <property type="entry name" value="Polysacc_synth"/>
</dbReference>
<feature type="transmembrane region" description="Helical" evidence="6">
    <location>
        <begin position="273"/>
        <end position="291"/>
    </location>
</feature>
<dbReference type="PANTHER" id="PTHR30250:SF30">
    <property type="entry name" value="LIPID III FLIPPASE"/>
    <property type="match status" value="1"/>
</dbReference>
<dbReference type="EMBL" id="VJZR01000012">
    <property type="protein sequence ID" value="TRX16594.1"/>
    <property type="molecule type" value="Genomic_DNA"/>
</dbReference>
<feature type="transmembrane region" description="Helical" evidence="6">
    <location>
        <begin position="92"/>
        <end position="115"/>
    </location>
</feature>
<feature type="transmembrane region" description="Helical" evidence="6">
    <location>
        <begin position="399"/>
        <end position="419"/>
    </location>
</feature>
<evidence type="ECO:0000313" key="7">
    <source>
        <dbReference type="EMBL" id="TRX16594.1"/>
    </source>
</evidence>
<proteinExistence type="predicted"/>
<dbReference type="Proteomes" id="UP000318585">
    <property type="component" value="Unassembled WGS sequence"/>
</dbReference>
<feature type="transmembrane region" description="Helical" evidence="6">
    <location>
        <begin position="372"/>
        <end position="392"/>
    </location>
</feature>
<comment type="subcellular location">
    <subcellularLocation>
        <location evidence="1">Cell membrane</location>
        <topology evidence="1">Multi-pass membrane protein</topology>
    </subcellularLocation>
</comment>